<dbReference type="InterPro" id="IPR005607">
    <property type="entry name" value="BSD_dom"/>
</dbReference>
<comment type="similarity">
    <text evidence="2">Belongs to the TFB1 family.</text>
</comment>
<accession>A0A081AFM9</accession>
<dbReference type="SMART" id="SM00751">
    <property type="entry name" value="BSD"/>
    <property type="match status" value="2"/>
</dbReference>
<name>A0A081AFM9_PHYNI</name>
<dbReference type="InterPro" id="IPR011993">
    <property type="entry name" value="PH-like_dom_sf"/>
</dbReference>
<dbReference type="CDD" id="cd13229">
    <property type="entry name" value="PH_TFIIH"/>
    <property type="match status" value="1"/>
</dbReference>
<reference evidence="8 9" key="1">
    <citation type="submission" date="2013-11" db="EMBL/GenBank/DDBJ databases">
        <title>The Genome Sequence of Phytophthora parasitica P1976.</title>
        <authorList>
            <consortium name="The Broad Institute Genomics Platform"/>
            <person name="Russ C."/>
            <person name="Tyler B."/>
            <person name="Panabieres F."/>
            <person name="Shan W."/>
            <person name="Tripathy S."/>
            <person name="Grunwald N."/>
            <person name="Machado M."/>
            <person name="Johnson C.S."/>
            <person name="Walker B."/>
            <person name="Young S."/>
            <person name="Zeng Q."/>
            <person name="Gargeya S."/>
            <person name="Fitzgerald M."/>
            <person name="Haas B."/>
            <person name="Abouelleil A."/>
            <person name="Allen A.W."/>
            <person name="Alvarado L."/>
            <person name="Arachchi H.M."/>
            <person name="Berlin A.M."/>
            <person name="Chapman S.B."/>
            <person name="Gainer-Dewar J."/>
            <person name="Goldberg J."/>
            <person name="Griggs A."/>
            <person name="Gujja S."/>
            <person name="Hansen M."/>
            <person name="Howarth C."/>
            <person name="Imamovic A."/>
            <person name="Ireland A."/>
            <person name="Larimer J."/>
            <person name="McCowan C."/>
            <person name="Murphy C."/>
            <person name="Pearson M."/>
            <person name="Poon T.W."/>
            <person name="Priest M."/>
            <person name="Roberts A."/>
            <person name="Saif S."/>
            <person name="Shea T."/>
            <person name="Sisk P."/>
            <person name="Sykes S."/>
            <person name="Wortman J."/>
            <person name="Nusbaum C."/>
            <person name="Birren B."/>
        </authorList>
    </citation>
    <scope>NUCLEOTIDE SEQUENCE [LARGE SCALE GENOMIC DNA]</scope>
    <source>
        <strain evidence="8 9">P1976</strain>
    </source>
</reference>
<evidence type="ECO:0000313" key="8">
    <source>
        <dbReference type="EMBL" id="ETO77690.1"/>
    </source>
</evidence>
<proteinExistence type="inferred from homology"/>
<evidence type="ECO:0000256" key="5">
    <source>
        <dbReference type="ARBA" id="ARBA00023163"/>
    </source>
</evidence>
<comment type="subcellular location">
    <subcellularLocation>
        <location evidence="1">Nucleus</location>
    </subcellularLocation>
</comment>
<dbReference type="SUPFAM" id="SSF50729">
    <property type="entry name" value="PH domain-like"/>
    <property type="match status" value="1"/>
</dbReference>
<dbReference type="Proteomes" id="UP000028582">
    <property type="component" value="Unassembled WGS sequence"/>
</dbReference>
<dbReference type="GO" id="GO:0006351">
    <property type="term" value="P:DNA-templated transcription"/>
    <property type="evidence" value="ECO:0007669"/>
    <property type="project" value="InterPro"/>
</dbReference>
<dbReference type="OrthoDB" id="360521at2759"/>
<dbReference type="InterPro" id="IPR013876">
    <property type="entry name" value="TFIIH_BTF_p62_N"/>
</dbReference>
<dbReference type="EMBL" id="ANJA01001302">
    <property type="protein sequence ID" value="ETO77690.1"/>
    <property type="molecule type" value="Genomic_DNA"/>
</dbReference>
<dbReference type="Pfam" id="PF03909">
    <property type="entry name" value="BSD"/>
    <property type="match status" value="1"/>
</dbReference>
<keyword evidence="6" id="KW-0539">Nucleus</keyword>
<evidence type="ECO:0000259" key="7">
    <source>
        <dbReference type="PROSITE" id="PS50858"/>
    </source>
</evidence>
<dbReference type="GO" id="GO:0000439">
    <property type="term" value="C:transcription factor TFIIH core complex"/>
    <property type="evidence" value="ECO:0007669"/>
    <property type="project" value="InterPro"/>
</dbReference>
<evidence type="ECO:0000256" key="2">
    <source>
        <dbReference type="ARBA" id="ARBA00009448"/>
    </source>
</evidence>
<dbReference type="Gene3D" id="6.10.140.1200">
    <property type="match status" value="1"/>
</dbReference>
<dbReference type="SUPFAM" id="SSF140383">
    <property type="entry name" value="BSD domain-like"/>
    <property type="match status" value="1"/>
</dbReference>
<dbReference type="Pfam" id="PF08567">
    <property type="entry name" value="PH_TFIIH"/>
    <property type="match status" value="1"/>
</dbReference>
<dbReference type="GO" id="GO:0006289">
    <property type="term" value="P:nucleotide-excision repair"/>
    <property type="evidence" value="ECO:0007669"/>
    <property type="project" value="InterPro"/>
</dbReference>
<evidence type="ECO:0000256" key="1">
    <source>
        <dbReference type="ARBA" id="ARBA00004123"/>
    </source>
</evidence>
<evidence type="ECO:0000256" key="4">
    <source>
        <dbReference type="ARBA" id="ARBA00023015"/>
    </source>
</evidence>
<sequence>MQSDRSINDRREISTHTKMSEALVALVRVKKRDGRAEFSLKGLRWTADASPGASVAQHPPIVVPWSTVQDQQVSSLSSPKAMIRLRLAHNSTLVFEFVAESGSLEDAFEVREQAKDFIARRLRENGASGTRSNAAALCNPTEIKQRAALLAANPALKRQHTEMVNDGLISEEDFWASRRHLIAGEASKRQKTGKTSAILTDLAADNDSGGNVVKYNLNAEVIHQIFIQYPAVYRAYQGQVPDKMTETEFWGAFFKSKYFHRDRKAGHEDMFTKYEEKEKQEAKGVSIDPRGIVDPLIDLTTTEEDAAVHHAKRHTTEKENPSSITIAKFNRHGAYVLDPAHAGKLQQQKTGKNNTQQTLPQKKKACYHDNLEDATLLDDLQDKAPPPYNPLTLEDESRYFQHAEKGTAADGTTNKLSLVEAAQVFQATCKAPIKLENAYPTSKTCFNVLAEVVACSDSTSDSASASSAANLASGALAAEYIPNEFKKQVYNQFHDVCELLRHFLSFKAKVAEGGGPEAQHKLNKIVEKMGSKYDELVKLRESLPPHEKNLLAPLLKPFDDQLNLAFI</sequence>
<organism evidence="8 9">
    <name type="scientific">Phytophthora nicotianae P1976</name>
    <dbReference type="NCBI Taxonomy" id="1317066"/>
    <lineage>
        <taxon>Eukaryota</taxon>
        <taxon>Sar</taxon>
        <taxon>Stramenopiles</taxon>
        <taxon>Oomycota</taxon>
        <taxon>Peronosporomycetes</taxon>
        <taxon>Peronosporales</taxon>
        <taxon>Peronosporaceae</taxon>
        <taxon>Phytophthora</taxon>
    </lineage>
</organism>
<dbReference type="PANTHER" id="PTHR12856">
    <property type="entry name" value="TRANSCRIPTION INITIATION FACTOR IIH-RELATED"/>
    <property type="match status" value="1"/>
</dbReference>
<protein>
    <recommendedName>
        <fullName evidence="7">BSD domain-containing protein</fullName>
    </recommendedName>
</protein>
<dbReference type="AlphaFoldDB" id="A0A081AFM9"/>
<dbReference type="PROSITE" id="PS50858">
    <property type="entry name" value="BSD"/>
    <property type="match status" value="1"/>
</dbReference>
<evidence type="ECO:0000313" key="9">
    <source>
        <dbReference type="Proteomes" id="UP000028582"/>
    </source>
</evidence>
<dbReference type="Gene3D" id="2.30.29.30">
    <property type="entry name" value="Pleckstrin-homology domain (PH domain)/Phosphotyrosine-binding domain (PTB)"/>
    <property type="match status" value="1"/>
</dbReference>
<comment type="caution">
    <text evidence="8">The sequence shown here is derived from an EMBL/GenBank/DDBJ whole genome shotgun (WGS) entry which is preliminary data.</text>
</comment>
<keyword evidence="4" id="KW-0805">Transcription regulation</keyword>
<evidence type="ECO:0000256" key="6">
    <source>
        <dbReference type="ARBA" id="ARBA00023242"/>
    </source>
</evidence>
<keyword evidence="3" id="KW-0677">Repeat</keyword>
<evidence type="ECO:0000256" key="3">
    <source>
        <dbReference type="ARBA" id="ARBA00022737"/>
    </source>
</evidence>
<feature type="domain" description="BSD" evidence="7">
    <location>
        <begin position="209"/>
        <end position="261"/>
    </location>
</feature>
<keyword evidence="5" id="KW-0804">Transcription</keyword>
<gene>
    <name evidence="8" type="ORF">F444_07134</name>
</gene>
<dbReference type="InterPro" id="IPR027079">
    <property type="entry name" value="Tfb1/GTF2H1"/>
</dbReference>
<dbReference type="InterPro" id="IPR035925">
    <property type="entry name" value="BSD_dom_sf"/>
</dbReference>